<dbReference type="GO" id="GO:0005886">
    <property type="term" value="C:plasma membrane"/>
    <property type="evidence" value="ECO:0007669"/>
    <property type="project" value="UniProtKB-SubCell"/>
</dbReference>
<dbReference type="Pfam" id="PF01554">
    <property type="entry name" value="MatE"/>
    <property type="match status" value="2"/>
</dbReference>
<sequence>MSLSASTPRPHIFTLAWPLLVELVLAVAIGIAGTWLASHLSDTAGAAFAIAHNISVTLFLLFRIVGSGVGVVITQGLGAGQRERADRVALASVGASTWIGAVTALVALFGAGLLLKLLQTPADVFPLAVPFLMALAPALLFDAWNASMAAVMRAHLRTRDTLLVLVAMHASHLLLAVPLMHGWGPVPALGLPGFALALTLSRALGLVLHLVLWRRHLGIVTHGPDWWRLPRAELAEVLHIGIPAAAENIAWRLSFMVAMAAAGTLGAAALATHAYVQQIGSMVIVFSLATAFAVEIMVGHMVGAGELGEAHRLVRSALGRGLVISGVVSAAVALAGPWLLGAFTNDPAIIAEGSKLLWIGVLVELGRTFNLVVINALRATGDVRFPVVAGAASMALVLAGGSWALGIHFGFGLAGLYIAFAADEWIRGLIMWRRWAVQAWVPHARAARRKLRPIEAARGGRVRS</sequence>
<feature type="transmembrane region" description="Helical" evidence="7">
    <location>
        <begin position="282"/>
        <end position="302"/>
    </location>
</feature>
<keyword evidence="4 7" id="KW-0812">Transmembrane</keyword>
<keyword evidence="6 7" id="KW-0472">Membrane</keyword>
<feature type="transmembrane region" description="Helical" evidence="7">
    <location>
        <begin position="253"/>
        <end position="276"/>
    </location>
</feature>
<feature type="transmembrane region" description="Helical" evidence="7">
    <location>
        <begin position="89"/>
        <end position="118"/>
    </location>
</feature>
<evidence type="ECO:0000256" key="7">
    <source>
        <dbReference type="SAM" id="Phobius"/>
    </source>
</evidence>
<feature type="transmembrane region" description="Helical" evidence="7">
    <location>
        <begin position="56"/>
        <end position="77"/>
    </location>
</feature>
<evidence type="ECO:0000256" key="2">
    <source>
        <dbReference type="ARBA" id="ARBA00022448"/>
    </source>
</evidence>
<dbReference type="GO" id="GO:0042910">
    <property type="term" value="F:xenobiotic transmembrane transporter activity"/>
    <property type="evidence" value="ECO:0007669"/>
    <property type="project" value="InterPro"/>
</dbReference>
<dbReference type="InterPro" id="IPR047135">
    <property type="entry name" value="YsiQ"/>
</dbReference>
<keyword evidence="3" id="KW-1003">Cell membrane</keyword>
<dbReference type="RefSeq" id="WP_130188635.1">
    <property type="nucleotide sequence ID" value="NZ_CP035913.1"/>
</dbReference>
<reference evidence="8 9" key="1">
    <citation type="submission" date="2019-02" db="EMBL/GenBank/DDBJ databases">
        <title>Draft Genome Sequences of Six Type Strains of the Genus Massilia.</title>
        <authorList>
            <person name="Miess H."/>
            <person name="Frediansyhah A."/>
            <person name="Gross H."/>
        </authorList>
    </citation>
    <scope>NUCLEOTIDE SEQUENCE [LARGE SCALE GENOMIC DNA]</scope>
    <source>
        <strain evidence="8 9">DSM 17473</strain>
    </source>
</reference>
<dbReference type="CDD" id="cd13134">
    <property type="entry name" value="MATE_like_8"/>
    <property type="match status" value="1"/>
</dbReference>
<evidence type="ECO:0000256" key="6">
    <source>
        <dbReference type="ARBA" id="ARBA00023136"/>
    </source>
</evidence>
<dbReference type="PANTHER" id="PTHR42925">
    <property type="entry name" value="MULTIDRUG AND TOXIN EFFLUX PROTEIN MATE FAMILY"/>
    <property type="match status" value="1"/>
</dbReference>
<evidence type="ECO:0000256" key="4">
    <source>
        <dbReference type="ARBA" id="ARBA00022692"/>
    </source>
</evidence>
<feature type="transmembrane region" description="Helical" evidence="7">
    <location>
        <begin position="189"/>
        <end position="212"/>
    </location>
</feature>
<evidence type="ECO:0000256" key="1">
    <source>
        <dbReference type="ARBA" id="ARBA00004429"/>
    </source>
</evidence>
<feature type="transmembrane region" description="Helical" evidence="7">
    <location>
        <begin position="356"/>
        <end position="376"/>
    </location>
</feature>
<feature type="transmembrane region" description="Helical" evidence="7">
    <location>
        <begin position="162"/>
        <end position="183"/>
    </location>
</feature>
<keyword evidence="9" id="KW-1185">Reference proteome</keyword>
<feature type="transmembrane region" description="Helical" evidence="7">
    <location>
        <begin position="322"/>
        <end position="344"/>
    </location>
</feature>
<dbReference type="PANTHER" id="PTHR42925:SF2">
    <property type="entry name" value="NA+ DRIVEN MULTIDRUG EFFLUX PUMP"/>
    <property type="match status" value="1"/>
</dbReference>
<gene>
    <name evidence="8" type="ORF">EWM63_23125</name>
</gene>
<dbReference type="OrthoDB" id="9806302at2"/>
<evidence type="ECO:0000313" key="9">
    <source>
        <dbReference type="Proteomes" id="UP000290637"/>
    </source>
</evidence>
<keyword evidence="5 7" id="KW-1133">Transmembrane helix</keyword>
<name>A0A4P6L2K9_9BURK</name>
<dbReference type="PIRSF" id="PIRSF006603">
    <property type="entry name" value="DinF"/>
    <property type="match status" value="1"/>
</dbReference>
<proteinExistence type="predicted"/>
<dbReference type="AlphaFoldDB" id="A0A4P6L2K9"/>
<feature type="transmembrane region" description="Helical" evidence="7">
    <location>
        <begin position="383"/>
        <end position="401"/>
    </location>
</feature>
<dbReference type="GO" id="GO:0015297">
    <property type="term" value="F:antiporter activity"/>
    <property type="evidence" value="ECO:0007669"/>
    <property type="project" value="InterPro"/>
</dbReference>
<feature type="transmembrane region" description="Helical" evidence="7">
    <location>
        <begin position="12"/>
        <end position="36"/>
    </location>
</feature>
<dbReference type="InterPro" id="IPR002528">
    <property type="entry name" value="MATE_fam"/>
</dbReference>
<accession>A0A4P6L2K9</accession>
<keyword evidence="2" id="KW-0813">Transport</keyword>
<evidence type="ECO:0000313" key="8">
    <source>
        <dbReference type="EMBL" id="QBE65525.1"/>
    </source>
</evidence>
<organism evidence="8 9">
    <name type="scientific">Pseudoduganella lutea</name>
    <dbReference type="NCBI Taxonomy" id="321985"/>
    <lineage>
        <taxon>Bacteria</taxon>
        <taxon>Pseudomonadati</taxon>
        <taxon>Pseudomonadota</taxon>
        <taxon>Betaproteobacteria</taxon>
        <taxon>Burkholderiales</taxon>
        <taxon>Oxalobacteraceae</taxon>
        <taxon>Telluria group</taxon>
        <taxon>Pseudoduganella</taxon>
    </lineage>
</organism>
<dbReference type="EMBL" id="CP035913">
    <property type="protein sequence ID" value="QBE65525.1"/>
    <property type="molecule type" value="Genomic_DNA"/>
</dbReference>
<dbReference type="KEGG" id="plue:EWM63_23125"/>
<comment type="subcellular location">
    <subcellularLocation>
        <location evidence="1">Cell inner membrane</location>
        <topology evidence="1">Multi-pass membrane protein</topology>
    </subcellularLocation>
</comment>
<feature type="transmembrane region" description="Helical" evidence="7">
    <location>
        <begin position="124"/>
        <end position="141"/>
    </location>
</feature>
<protein>
    <submittedName>
        <fullName evidence="8">MATE family efflux transporter</fullName>
    </submittedName>
</protein>
<evidence type="ECO:0000256" key="5">
    <source>
        <dbReference type="ARBA" id="ARBA00022989"/>
    </source>
</evidence>
<dbReference type="Proteomes" id="UP000290637">
    <property type="component" value="Chromosome"/>
</dbReference>
<dbReference type="InterPro" id="IPR048279">
    <property type="entry name" value="MdtK-like"/>
</dbReference>
<evidence type="ECO:0000256" key="3">
    <source>
        <dbReference type="ARBA" id="ARBA00022475"/>
    </source>
</evidence>